<dbReference type="InterPro" id="IPR029044">
    <property type="entry name" value="Nucleotide-diphossugar_trans"/>
</dbReference>
<evidence type="ECO:0000313" key="3">
    <source>
        <dbReference type="EMBL" id="GHP04934.1"/>
    </source>
</evidence>
<dbReference type="Pfam" id="PF01501">
    <property type="entry name" value="Glyco_transf_8"/>
    <property type="match status" value="1"/>
</dbReference>
<sequence length="507" mass="56050">MAPSLLGKPPHALKKMSNSHPFALPALLLLACVSVSLLATTRTSTPLKGSTPSSSLSSSSSSSSGVASLGVASLPRDSAQVLSTAHRHLAGRWIVYKDAPPPPTKQRPEKGDGKKGGASKTKGNARAELLFDMKAQCKATDMQKRRDVTGCWGVASEEDELSACPADGYPVEHITFDGQLRTSPPSGCKEAWITTLCDDGFLPAVLILVHTLRAHSAEPRDIVVVASTAVSKEILDQVRALCVRVVVVDPFAVDPKAVALMTRSQRYRSGYWVVKMFVWRFTEYDKLVHLDGDIFLRNNPDALFCSPVIGYAPQSRDSPASVGTGLPLIGVTPRSSQDAKAGFNAGMFVYVPREETYLKLMARFLAQSEKEMLANSEQDFLNAFFKSRYTVVPIDLIMKHRRIVKEKALWDENRIAGYHMNGHPKPWSPLWRTACAYPDEHGQFIKQYVAFFTEWWINYYHFIGEERPADVSTFHLRPEHDPSGKWASYDPKGANKCDTGYTSKKGE</sequence>
<proteinExistence type="inferred from homology"/>
<dbReference type="Gene3D" id="3.90.550.10">
    <property type="entry name" value="Spore Coat Polysaccharide Biosynthesis Protein SpsA, Chain A"/>
    <property type="match status" value="1"/>
</dbReference>
<comment type="similarity">
    <text evidence="1">Belongs to the glycosyltransferase 8 family.</text>
</comment>
<feature type="compositionally biased region" description="Low complexity" evidence="2">
    <location>
        <begin position="53"/>
        <end position="68"/>
    </location>
</feature>
<protein>
    <recommendedName>
        <fullName evidence="1">Hexosyltransferase</fullName>
        <ecNumber evidence="1">2.4.1.-</ecNumber>
    </recommendedName>
</protein>
<evidence type="ECO:0000256" key="2">
    <source>
        <dbReference type="SAM" id="MobiDB-lite"/>
    </source>
</evidence>
<dbReference type="PANTHER" id="PTHR11183">
    <property type="entry name" value="GLYCOGENIN SUBFAMILY MEMBER"/>
    <property type="match status" value="1"/>
</dbReference>
<dbReference type="OrthoDB" id="2014201at2759"/>
<dbReference type="EMBL" id="BNJQ01000009">
    <property type="protein sequence ID" value="GHP04934.1"/>
    <property type="molecule type" value="Genomic_DNA"/>
</dbReference>
<dbReference type="SUPFAM" id="SSF53448">
    <property type="entry name" value="Nucleotide-diphospho-sugar transferases"/>
    <property type="match status" value="1"/>
</dbReference>
<feature type="region of interest" description="Disordered" evidence="2">
    <location>
        <begin position="43"/>
        <end position="68"/>
    </location>
</feature>
<feature type="region of interest" description="Disordered" evidence="2">
    <location>
        <begin position="478"/>
        <end position="507"/>
    </location>
</feature>
<dbReference type="InterPro" id="IPR002495">
    <property type="entry name" value="Glyco_trans_8"/>
</dbReference>
<feature type="compositionally biased region" description="Basic and acidic residues" evidence="2">
    <location>
        <begin position="106"/>
        <end position="115"/>
    </location>
</feature>
<accession>A0A830HCY7</accession>
<feature type="compositionally biased region" description="Polar residues" evidence="2">
    <location>
        <begin position="43"/>
        <end position="52"/>
    </location>
</feature>
<dbReference type="Proteomes" id="UP000660262">
    <property type="component" value="Unassembled WGS sequence"/>
</dbReference>
<comment type="caution">
    <text evidence="3">The sequence shown here is derived from an EMBL/GenBank/DDBJ whole genome shotgun (WGS) entry which is preliminary data.</text>
</comment>
<gene>
    <name evidence="3" type="ORF">PPROV_000368600</name>
</gene>
<dbReference type="EC" id="2.4.1.-" evidence="1"/>
<feature type="region of interest" description="Disordered" evidence="2">
    <location>
        <begin position="93"/>
        <end position="122"/>
    </location>
</feature>
<reference evidence="3" key="1">
    <citation type="submission" date="2020-10" db="EMBL/GenBank/DDBJ databases">
        <title>Unveiling of a novel bifunctional photoreceptor, Dualchrome1, isolated from a cosmopolitan green alga.</title>
        <authorList>
            <person name="Suzuki S."/>
            <person name="Kawachi M."/>
        </authorList>
    </citation>
    <scope>NUCLEOTIDE SEQUENCE</scope>
    <source>
        <strain evidence="3">NIES 2893</strain>
    </source>
</reference>
<keyword evidence="4" id="KW-1185">Reference proteome</keyword>
<name>A0A830HCY7_9CHLO</name>
<dbReference type="GO" id="GO:0016757">
    <property type="term" value="F:glycosyltransferase activity"/>
    <property type="evidence" value="ECO:0007669"/>
    <property type="project" value="InterPro"/>
</dbReference>
<evidence type="ECO:0000256" key="1">
    <source>
        <dbReference type="RuleBase" id="RU362027"/>
    </source>
</evidence>
<dbReference type="InterPro" id="IPR050587">
    <property type="entry name" value="GNT1/Glycosyltrans_8"/>
</dbReference>
<evidence type="ECO:0000313" key="4">
    <source>
        <dbReference type="Proteomes" id="UP000660262"/>
    </source>
</evidence>
<dbReference type="AlphaFoldDB" id="A0A830HCY7"/>
<organism evidence="3 4">
    <name type="scientific">Pycnococcus provasolii</name>
    <dbReference type="NCBI Taxonomy" id="41880"/>
    <lineage>
        <taxon>Eukaryota</taxon>
        <taxon>Viridiplantae</taxon>
        <taxon>Chlorophyta</taxon>
        <taxon>Pseudoscourfieldiophyceae</taxon>
        <taxon>Pseudoscourfieldiales</taxon>
        <taxon>Pycnococcaceae</taxon>
        <taxon>Pycnococcus</taxon>
    </lineage>
</organism>